<dbReference type="SUPFAM" id="SSF53756">
    <property type="entry name" value="UDP-Glycosyltransferase/glycogen phosphorylase"/>
    <property type="match status" value="1"/>
</dbReference>
<dbReference type="Proteomes" id="UP001580430">
    <property type="component" value="Unassembled WGS sequence"/>
</dbReference>
<comment type="caution">
    <text evidence="3">The sequence shown here is derived from an EMBL/GenBank/DDBJ whole genome shotgun (WGS) entry which is preliminary data.</text>
</comment>
<dbReference type="RefSeq" id="WP_375519421.1">
    <property type="nucleotide sequence ID" value="NZ_JBHIRY010000005.1"/>
</dbReference>
<dbReference type="Pfam" id="PF00534">
    <property type="entry name" value="Glycos_transf_1"/>
    <property type="match status" value="1"/>
</dbReference>
<name>A0ABV5BYK1_9BACL</name>
<dbReference type="InterPro" id="IPR001296">
    <property type="entry name" value="Glyco_trans_1"/>
</dbReference>
<evidence type="ECO:0000313" key="3">
    <source>
        <dbReference type="EMBL" id="MFB5760246.1"/>
    </source>
</evidence>
<accession>A0ABV5BYK1</accession>
<keyword evidence="1 3" id="KW-0808">Transferase</keyword>
<dbReference type="GO" id="GO:0016757">
    <property type="term" value="F:glycosyltransferase activity"/>
    <property type="evidence" value="ECO:0007669"/>
    <property type="project" value="UniProtKB-KW"/>
</dbReference>
<dbReference type="EC" id="2.4.-.-" evidence="3"/>
<gene>
    <name evidence="3" type="ORF">ACE5LO_07540</name>
</gene>
<protein>
    <submittedName>
        <fullName evidence="3">Glycosyltransferase family 4 protein</fullName>
        <ecNumber evidence="3">2.4.-.-</ecNumber>
    </submittedName>
</protein>
<organism evidence="3 4">
    <name type="scientific">Paenibacillus medicaginis</name>
    <dbReference type="NCBI Taxonomy" id="1470560"/>
    <lineage>
        <taxon>Bacteria</taxon>
        <taxon>Bacillati</taxon>
        <taxon>Bacillota</taxon>
        <taxon>Bacilli</taxon>
        <taxon>Bacillales</taxon>
        <taxon>Paenibacillaceae</taxon>
        <taxon>Paenibacillus</taxon>
    </lineage>
</organism>
<reference evidence="3 4" key="1">
    <citation type="submission" date="2024-09" db="EMBL/GenBank/DDBJ databases">
        <title>Paenibacillus zeirhizospherea sp. nov., isolated from surface of the maize (Zea mays) roots in a horticulture field, Hungary.</title>
        <authorList>
            <person name="Marton D."/>
            <person name="Farkas M."/>
            <person name="Bedics A."/>
            <person name="Toth E."/>
            <person name="Tancsics A."/>
            <person name="Boka K."/>
            <person name="Marati G."/>
            <person name="Kriszt B."/>
            <person name="Cserhati M."/>
        </authorList>
    </citation>
    <scope>NUCLEOTIDE SEQUENCE [LARGE SCALE GENOMIC DNA]</scope>
    <source>
        <strain evidence="3 4">JCM 18446</strain>
    </source>
</reference>
<evidence type="ECO:0000313" key="4">
    <source>
        <dbReference type="Proteomes" id="UP001580430"/>
    </source>
</evidence>
<proteinExistence type="predicted"/>
<dbReference type="PANTHER" id="PTHR46401:SF2">
    <property type="entry name" value="GLYCOSYLTRANSFERASE WBBK-RELATED"/>
    <property type="match status" value="1"/>
</dbReference>
<evidence type="ECO:0000259" key="2">
    <source>
        <dbReference type="Pfam" id="PF00534"/>
    </source>
</evidence>
<dbReference type="Gene3D" id="3.40.50.2000">
    <property type="entry name" value="Glycogen Phosphorylase B"/>
    <property type="match status" value="2"/>
</dbReference>
<sequence length="384" mass="43776">MLKAQSAYKGIVSVGTKFHAPYTADALFQYNMLNKFIAGKRFENRTKIPDAMIMNISLPHYIGALLRKLPLIGHKLPYNIISDKLFDVFAKNKMCDVDFFIGFNNYSLDQMKKSKNKATLFLEQRIAHVQTEQEIYIKEFGKLPSNLSSLIIKRKLMEYELADYILVPSQFVFDSMVSNGIPEEKLILIPYGYDPGVFYKKEEKTTTNEGLKVVFVGQVGFRKGIRYLLEAVHNLQRKGRDIQLTLAGNIDNNVMTLLESYKDSFIHKKFVPQKELVDIYNESDLFILPSLCEGSALVTYEAAACGLPLIVTHNTGTVVTNNHDGIIVESGSTKSIEEALEKLYFDRGLLKDMKFNISNTIKEYTWDKYAEKLVTAIVQRLKNL</sequence>
<keyword evidence="4" id="KW-1185">Reference proteome</keyword>
<dbReference type="EMBL" id="JBHIRY010000005">
    <property type="protein sequence ID" value="MFB5760246.1"/>
    <property type="molecule type" value="Genomic_DNA"/>
</dbReference>
<feature type="domain" description="Glycosyl transferase family 1" evidence="2">
    <location>
        <begin position="205"/>
        <end position="355"/>
    </location>
</feature>
<evidence type="ECO:0000256" key="1">
    <source>
        <dbReference type="ARBA" id="ARBA00022679"/>
    </source>
</evidence>
<dbReference type="PANTHER" id="PTHR46401">
    <property type="entry name" value="GLYCOSYLTRANSFERASE WBBK-RELATED"/>
    <property type="match status" value="1"/>
</dbReference>
<dbReference type="CDD" id="cd03801">
    <property type="entry name" value="GT4_PimA-like"/>
    <property type="match status" value="1"/>
</dbReference>
<keyword evidence="3" id="KW-0328">Glycosyltransferase</keyword>